<keyword evidence="2 9" id="KW-0121">Carboxypeptidase</keyword>
<dbReference type="OrthoDB" id="9807329at2"/>
<dbReference type="PANTHER" id="PTHR30237">
    <property type="entry name" value="MURAMOYLTETRAPEPTIDE CARBOXYPEPTIDASE"/>
    <property type="match status" value="1"/>
</dbReference>
<evidence type="ECO:0000259" key="8">
    <source>
        <dbReference type="Pfam" id="PF17676"/>
    </source>
</evidence>
<dbReference type="InterPro" id="IPR003507">
    <property type="entry name" value="S66_fam"/>
</dbReference>
<dbReference type="PIRSF" id="PIRSF028757">
    <property type="entry name" value="LD-carboxypeptidase"/>
    <property type="match status" value="1"/>
</dbReference>
<dbReference type="GO" id="GO:0004180">
    <property type="term" value="F:carboxypeptidase activity"/>
    <property type="evidence" value="ECO:0007669"/>
    <property type="project" value="UniProtKB-KW"/>
</dbReference>
<protein>
    <submittedName>
        <fullName evidence="9">LD-carboxypeptidase</fullName>
    </submittedName>
</protein>
<dbReference type="SUPFAM" id="SSF141986">
    <property type="entry name" value="LD-carboxypeptidase A C-terminal domain-like"/>
    <property type="match status" value="1"/>
</dbReference>
<feature type="active site" description="Nucleophile" evidence="6">
    <location>
        <position position="108"/>
    </location>
</feature>
<gene>
    <name evidence="9" type="ORF">FA046_01285</name>
</gene>
<dbReference type="Gene3D" id="3.40.50.10740">
    <property type="entry name" value="Class I glutamine amidotransferase-like"/>
    <property type="match status" value="1"/>
</dbReference>
<dbReference type="PANTHER" id="PTHR30237:SF2">
    <property type="entry name" value="MUREIN TETRAPEPTIDE CARBOXYPEPTIDASE"/>
    <property type="match status" value="1"/>
</dbReference>
<dbReference type="InterPro" id="IPR040921">
    <property type="entry name" value="Peptidase_S66C"/>
</dbReference>
<sequence length="297" mass="33068">MIQPPALKKGDKIAITCPAKSLLNPMTAAIQLLESWGLEVILGETVDAKFHQFSGTDELRAKDMQTFINDKEIKAIIAARGGYGCIRIVDQIDWTPLIENPKWIIGFSDITVFHLQLQSLGIQSLHAQMPSTIKESSKEGLESLRKVLFGEELAYEIETSNLNKQGIAQGELIGGNLSLLIASLGSKTDVDYTNKTLFIEDVGEYLYSIDRMMRTLDRAGKLAQLKGLIVGGFTSLKDNDIPFGFTHQEIINDVISKYNYPVCYDFPAGHLPDNRALIFGRTVQLEINDHCTKITYK</sequence>
<name>A0A4U1C4U9_9SPHI</name>
<dbReference type="Pfam" id="PF02016">
    <property type="entry name" value="Peptidase_S66"/>
    <property type="match status" value="1"/>
</dbReference>
<feature type="domain" description="LD-carboxypeptidase N-terminal" evidence="7">
    <location>
        <begin position="13"/>
        <end position="127"/>
    </location>
</feature>
<dbReference type="Gene3D" id="3.50.30.60">
    <property type="entry name" value="LD-carboxypeptidase A C-terminal domain-like"/>
    <property type="match status" value="1"/>
</dbReference>
<dbReference type="Pfam" id="PF17676">
    <property type="entry name" value="Peptidase_S66C"/>
    <property type="match status" value="1"/>
</dbReference>
<organism evidence="9 10">
    <name type="scientific">Pedobacter cryophilus</name>
    <dbReference type="NCBI Taxonomy" id="2571271"/>
    <lineage>
        <taxon>Bacteria</taxon>
        <taxon>Pseudomonadati</taxon>
        <taxon>Bacteroidota</taxon>
        <taxon>Sphingobacteriia</taxon>
        <taxon>Sphingobacteriales</taxon>
        <taxon>Sphingobacteriaceae</taxon>
        <taxon>Pedobacter</taxon>
    </lineage>
</organism>
<dbReference type="GO" id="GO:0006508">
    <property type="term" value="P:proteolysis"/>
    <property type="evidence" value="ECO:0007669"/>
    <property type="project" value="UniProtKB-KW"/>
</dbReference>
<evidence type="ECO:0000256" key="3">
    <source>
        <dbReference type="ARBA" id="ARBA00022670"/>
    </source>
</evidence>
<dbReference type="CDD" id="cd07025">
    <property type="entry name" value="Peptidase_S66"/>
    <property type="match status" value="1"/>
</dbReference>
<dbReference type="GO" id="GO:0008236">
    <property type="term" value="F:serine-type peptidase activity"/>
    <property type="evidence" value="ECO:0007669"/>
    <property type="project" value="UniProtKB-KW"/>
</dbReference>
<dbReference type="EMBL" id="SWBP01000001">
    <property type="protein sequence ID" value="TKC00342.1"/>
    <property type="molecule type" value="Genomic_DNA"/>
</dbReference>
<accession>A0A4U1C4U9</accession>
<evidence type="ECO:0000313" key="10">
    <source>
        <dbReference type="Proteomes" id="UP000308181"/>
    </source>
</evidence>
<dbReference type="SUPFAM" id="SSF52317">
    <property type="entry name" value="Class I glutamine amidotransferase-like"/>
    <property type="match status" value="1"/>
</dbReference>
<evidence type="ECO:0000313" key="9">
    <source>
        <dbReference type="EMBL" id="TKC00342.1"/>
    </source>
</evidence>
<keyword evidence="5" id="KW-0720">Serine protease</keyword>
<comment type="similarity">
    <text evidence="1">Belongs to the peptidase S66 family.</text>
</comment>
<keyword evidence="4" id="KW-0378">Hydrolase</keyword>
<evidence type="ECO:0000259" key="7">
    <source>
        <dbReference type="Pfam" id="PF02016"/>
    </source>
</evidence>
<feature type="domain" description="LD-carboxypeptidase C-terminal" evidence="8">
    <location>
        <begin position="169"/>
        <end position="285"/>
    </location>
</feature>
<keyword evidence="10" id="KW-1185">Reference proteome</keyword>
<proteinExistence type="inferred from homology"/>
<dbReference type="AlphaFoldDB" id="A0A4U1C4U9"/>
<feature type="active site" description="Charge relay system" evidence="6">
    <location>
        <position position="200"/>
    </location>
</feature>
<evidence type="ECO:0000256" key="1">
    <source>
        <dbReference type="ARBA" id="ARBA00010233"/>
    </source>
</evidence>
<evidence type="ECO:0000256" key="6">
    <source>
        <dbReference type="PIRSR" id="PIRSR028757-1"/>
    </source>
</evidence>
<evidence type="ECO:0000256" key="5">
    <source>
        <dbReference type="ARBA" id="ARBA00022825"/>
    </source>
</evidence>
<evidence type="ECO:0000256" key="2">
    <source>
        <dbReference type="ARBA" id="ARBA00022645"/>
    </source>
</evidence>
<dbReference type="InterPro" id="IPR027461">
    <property type="entry name" value="Carboxypeptidase_A_C_sf"/>
</dbReference>
<dbReference type="Proteomes" id="UP000308181">
    <property type="component" value="Unassembled WGS sequence"/>
</dbReference>
<dbReference type="InterPro" id="IPR027478">
    <property type="entry name" value="LdcA_N"/>
</dbReference>
<keyword evidence="3" id="KW-0645">Protease</keyword>
<feature type="active site" description="Charge relay system" evidence="6">
    <location>
        <position position="270"/>
    </location>
</feature>
<dbReference type="InterPro" id="IPR040449">
    <property type="entry name" value="Peptidase_S66_N"/>
</dbReference>
<dbReference type="InterPro" id="IPR029062">
    <property type="entry name" value="Class_I_gatase-like"/>
</dbReference>
<dbReference type="RefSeq" id="WP_136824552.1">
    <property type="nucleotide sequence ID" value="NZ_SWBP01000001.1"/>
</dbReference>
<evidence type="ECO:0000256" key="4">
    <source>
        <dbReference type="ARBA" id="ARBA00022801"/>
    </source>
</evidence>
<comment type="caution">
    <text evidence="9">The sequence shown here is derived from an EMBL/GenBank/DDBJ whole genome shotgun (WGS) entry which is preliminary data.</text>
</comment>
<reference evidence="9 10" key="1">
    <citation type="submission" date="2019-04" db="EMBL/GenBank/DDBJ databases">
        <title>Pedobacter sp. AR-3-17 sp. nov., isolated from Arctic soil.</title>
        <authorList>
            <person name="Dahal R.H."/>
            <person name="Kim D.-U."/>
        </authorList>
    </citation>
    <scope>NUCLEOTIDE SEQUENCE [LARGE SCALE GENOMIC DNA]</scope>
    <source>
        <strain evidence="9 10">AR-3-17</strain>
    </source>
</reference>